<name>A0A9Q3FZG1_9BASI</name>
<dbReference type="EMBL" id="AVOT02051857">
    <property type="protein sequence ID" value="MBW0546830.1"/>
    <property type="molecule type" value="Genomic_DNA"/>
</dbReference>
<comment type="caution">
    <text evidence="2">The sequence shown here is derived from an EMBL/GenBank/DDBJ whole genome shotgun (WGS) entry which is preliminary data.</text>
</comment>
<dbReference type="Pfam" id="PF22936">
    <property type="entry name" value="Pol_BBD"/>
    <property type="match status" value="1"/>
</dbReference>
<proteinExistence type="predicted"/>
<keyword evidence="3" id="KW-1185">Reference proteome</keyword>
<dbReference type="OrthoDB" id="3251181at2759"/>
<dbReference type="AlphaFoldDB" id="A0A9Q3FZG1"/>
<dbReference type="InterPro" id="IPR054722">
    <property type="entry name" value="PolX-like_BBD"/>
</dbReference>
<feature type="domain" description="Retrovirus-related Pol polyprotein from transposon TNT 1-94-like beta-barrel" evidence="1">
    <location>
        <begin position="179"/>
        <end position="240"/>
    </location>
</feature>
<accession>A0A9Q3FZG1</accession>
<organism evidence="2 3">
    <name type="scientific">Austropuccinia psidii MF-1</name>
    <dbReference type="NCBI Taxonomy" id="1389203"/>
    <lineage>
        <taxon>Eukaryota</taxon>
        <taxon>Fungi</taxon>
        <taxon>Dikarya</taxon>
        <taxon>Basidiomycota</taxon>
        <taxon>Pucciniomycotina</taxon>
        <taxon>Pucciniomycetes</taxon>
        <taxon>Pucciniales</taxon>
        <taxon>Sphaerophragmiaceae</taxon>
        <taxon>Austropuccinia</taxon>
    </lineage>
</organism>
<dbReference type="Proteomes" id="UP000765509">
    <property type="component" value="Unassembled WGS sequence"/>
</dbReference>
<evidence type="ECO:0000313" key="2">
    <source>
        <dbReference type="EMBL" id="MBW0546830.1"/>
    </source>
</evidence>
<gene>
    <name evidence="2" type="ORF">O181_086545</name>
</gene>
<evidence type="ECO:0000259" key="1">
    <source>
        <dbReference type="Pfam" id="PF22936"/>
    </source>
</evidence>
<evidence type="ECO:0000313" key="3">
    <source>
        <dbReference type="Proteomes" id="UP000765509"/>
    </source>
</evidence>
<sequence length="241" mass="27152">MDWKRCFCNGNLQQYIEDCRKLMLDLESVNIHLPIEILTSSLLGKLGGDPKLNQLVEGLTLNEEVIQRPDIILSRLQDYAKLMLIKETIKDLSASALVSTINGPYKVVYYCTYGKHNPKCTTHKKEEFFSEKPHLRPKQKDKRKRMNPHRNAATHLSTVQALVTSIDDSLQCNQLLVGCGATHHLFNLKIFLLSISDMPNITASTGESNSALEAHGIGTVRIIFNNTTLAFNKCLYVPNIN</sequence>
<reference evidence="2" key="1">
    <citation type="submission" date="2021-03" db="EMBL/GenBank/DDBJ databases">
        <title>Draft genome sequence of rust myrtle Austropuccinia psidii MF-1, a brazilian biotype.</title>
        <authorList>
            <person name="Quecine M.C."/>
            <person name="Pachon D.M.R."/>
            <person name="Bonatelli M.L."/>
            <person name="Correr F.H."/>
            <person name="Franceschini L.M."/>
            <person name="Leite T.F."/>
            <person name="Margarido G.R.A."/>
            <person name="Almeida C.A."/>
            <person name="Ferrarezi J.A."/>
            <person name="Labate C.A."/>
        </authorList>
    </citation>
    <scope>NUCLEOTIDE SEQUENCE</scope>
    <source>
        <strain evidence="2">MF-1</strain>
    </source>
</reference>
<protein>
    <recommendedName>
        <fullName evidence="1">Retrovirus-related Pol polyprotein from transposon TNT 1-94-like beta-barrel domain-containing protein</fullName>
    </recommendedName>
</protein>